<sequence length="317" mass="37603">MYPWNKPLYQKLSILNKEGKLPNSLIIQSSEDYFISEVYVEICTEILRNKMVTHEDSNFTSRKKLIKENKHPDCKIIFDDTEIIRIEEIRDILEWSRLSSIKGDNKIIVIENCSNLNEYSSNALLKLIEEPPLNLFIILITPYFEKVKSTILSRCIKFWIKKPTIEELKELFHEFKPQSYLELCSYLTNFSPKKISHFLKIERQQNLNKIIEDFIFYIKFSKQGLMKCINSFQLESDIIVDIMNLFLLDLLKSKLNSNRIIFKEFLTDIVSISNYISIETIYSQINGLRLIKKDLQLHSNLNFKLIFSNWLIQFSED</sequence>
<dbReference type="InterPro" id="IPR027417">
    <property type="entry name" value="P-loop_NTPase"/>
</dbReference>
<name>A0A220VBK6_9GAMM</name>
<dbReference type="GO" id="GO:0003887">
    <property type="term" value="F:DNA-directed DNA polymerase activity"/>
    <property type="evidence" value="ECO:0007669"/>
    <property type="project" value="UniProtKB-KW"/>
</dbReference>
<dbReference type="GO" id="GO:0003677">
    <property type="term" value="F:DNA binding"/>
    <property type="evidence" value="ECO:0007669"/>
    <property type="project" value="InterPro"/>
</dbReference>
<dbReference type="OrthoDB" id="9811073at2"/>
<dbReference type="KEGG" id="pmai:CF386_00425"/>
<evidence type="ECO:0000256" key="4">
    <source>
        <dbReference type="ARBA" id="ARBA00022695"/>
    </source>
</evidence>
<dbReference type="EC" id="2.7.7.7" evidence="1"/>
<dbReference type="InterPro" id="IPR050238">
    <property type="entry name" value="DNA_Rep/Repair_Clamp_Loader"/>
</dbReference>
<evidence type="ECO:0000313" key="10">
    <source>
        <dbReference type="Proteomes" id="UP000242175"/>
    </source>
</evidence>
<evidence type="ECO:0000259" key="8">
    <source>
        <dbReference type="Pfam" id="PF09115"/>
    </source>
</evidence>
<dbReference type="Pfam" id="PF13177">
    <property type="entry name" value="DNA_pol3_delta2"/>
    <property type="match status" value="1"/>
</dbReference>
<keyword evidence="10" id="KW-1185">Reference proteome</keyword>
<dbReference type="Gene3D" id="3.40.50.300">
    <property type="entry name" value="P-loop containing nucleotide triphosphate hydrolases"/>
    <property type="match status" value="1"/>
</dbReference>
<dbReference type="AlphaFoldDB" id="A0A220VBK6"/>
<evidence type="ECO:0000256" key="5">
    <source>
        <dbReference type="ARBA" id="ARBA00022705"/>
    </source>
</evidence>
<dbReference type="InterPro" id="IPR015199">
    <property type="entry name" value="DNA_pol_III_delta_C"/>
</dbReference>
<reference evidence="9 10" key="1">
    <citation type="journal article" date="2016" name="Int. J. Syst. Evol. Microbiol.">
        <title>Paraphotobacterium marinum gen. nov., sp. nov., a member of the family Vibrionaceae, isolated from surface seawater.</title>
        <authorList>
            <person name="Huang Z."/>
            <person name="Dong C."/>
            <person name="Shao Z."/>
        </authorList>
    </citation>
    <scope>NUCLEOTIDE SEQUENCE [LARGE SCALE GENOMIC DNA]</scope>
    <source>
        <strain evidence="9 10">NSCS20N07D</strain>
    </source>
</reference>
<protein>
    <recommendedName>
        <fullName evidence="2">DNA polymerase III subunit delta'</fullName>
        <ecNumber evidence="1">2.7.7.7</ecNumber>
    </recommendedName>
</protein>
<dbReference type="PANTHER" id="PTHR11669:SF8">
    <property type="entry name" value="DNA POLYMERASE III SUBUNIT DELTA"/>
    <property type="match status" value="1"/>
</dbReference>
<dbReference type="Proteomes" id="UP000242175">
    <property type="component" value="Chromosome large"/>
</dbReference>
<dbReference type="RefSeq" id="WP_089072570.1">
    <property type="nucleotide sequence ID" value="NZ_CBCSAM010000001.1"/>
</dbReference>
<comment type="catalytic activity">
    <reaction evidence="7">
        <text>DNA(n) + a 2'-deoxyribonucleoside 5'-triphosphate = DNA(n+1) + diphosphate</text>
        <dbReference type="Rhea" id="RHEA:22508"/>
        <dbReference type="Rhea" id="RHEA-COMP:17339"/>
        <dbReference type="Rhea" id="RHEA-COMP:17340"/>
        <dbReference type="ChEBI" id="CHEBI:33019"/>
        <dbReference type="ChEBI" id="CHEBI:61560"/>
        <dbReference type="ChEBI" id="CHEBI:173112"/>
        <dbReference type="EC" id="2.7.7.7"/>
    </reaction>
</comment>
<dbReference type="PANTHER" id="PTHR11669">
    <property type="entry name" value="REPLICATION FACTOR C / DNA POLYMERASE III GAMMA-TAU SUBUNIT"/>
    <property type="match status" value="1"/>
</dbReference>
<dbReference type="Pfam" id="PF09115">
    <property type="entry name" value="DNApol3-delta_C"/>
    <property type="match status" value="1"/>
</dbReference>
<dbReference type="GO" id="GO:0009360">
    <property type="term" value="C:DNA polymerase III complex"/>
    <property type="evidence" value="ECO:0007669"/>
    <property type="project" value="InterPro"/>
</dbReference>
<keyword evidence="3" id="KW-0808">Transferase</keyword>
<evidence type="ECO:0000256" key="2">
    <source>
        <dbReference type="ARBA" id="ARBA00014363"/>
    </source>
</evidence>
<dbReference type="GO" id="GO:0006261">
    <property type="term" value="P:DNA-templated DNA replication"/>
    <property type="evidence" value="ECO:0007669"/>
    <property type="project" value="TreeGrafter"/>
</dbReference>
<evidence type="ECO:0000256" key="1">
    <source>
        <dbReference type="ARBA" id="ARBA00012417"/>
    </source>
</evidence>
<accession>A0A220VBK6</accession>
<dbReference type="InterPro" id="IPR008921">
    <property type="entry name" value="DNA_pol3_clamp-load_cplx_C"/>
</dbReference>
<evidence type="ECO:0000256" key="7">
    <source>
        <dbReference type="ARBA" id="ARBA00049244"/>
    </source>
</evidence>
<feature type="domain" description="DNA polymerase III delta subunit C-terminal" evidence="8">
    <location>
        <begin position="209"/>
        <end position="315"/>
    </location>
</feature>
<evidence type="ECO:0000313" key="9">
    <source>
        <dbReference type="EMBL" id="ASK77660.1"/>
    </source>
</evidence>
<keyword evidence="4" id="KW-0548">Nucleotidyltransferase</keyword>
<dbReference type="SUPFAM" id="SSF52540">
    <property type="entry name" value="P-loop containing nucleoside triphosphate hydrolases"/>
    <property type="match status" value="1"/>
</dbReference>
<dbReference type="EMBL" id="CP022355">
    <property type="protein sequence ID" value="ASK77660.1"/>
    <property type="molecule type" value="Genomic_DNA"/>
</dbReference>
<evidence type="ECO:0000256" key="6">
    <source>
        <dbReference type="ARBA" id="ARBA00022932"/>
    </source>
</evidence>
<organism evidence="9 10">
    <name type="scientific">Paraphotobacterium marinum</name>
    <dbReference type="NCBI Taxonomy" id="1755811"/>
    <lineage>
        <taxon>Bacteria</taxon>
        <taxon>Pseudomonadati</taxon>
        <taxon>Pseudomonadota</taxon>
        <taxon>Gammaproteobacteria</taxon>
        <taxon>Vibrionales</taxon>
        <taxon>Vibrionaceae</taxon>
        <taxon>Paraphotobacterium</taxon>
    </lineage>
</organism>
<evidence type="ECO:0000256" key="3">
    <source>
        <dbReference type="ARBA" id="ARBA00022679"/>
    </source>
</evidence>
<proteinExistence type="predicted"/>
<keyword evidence="6" id="KW-0239">DNA-directed DNA polymerase</keyword>
<dbReference type="SUPFAM" id="SSF48019">
    <property type="entry name" value="post-AAA+ oligomerization domain-like"/>
    <property type="match status" value="1"/>
</dbReference>
<keyword evidence="5" id="KW-0235">DNA replication</keyword>
<dbReference type="Gene3D" id="1.20.272.10">
    <property type="match status" value="1"/>
</dbReference>
<gene>
    <name evidence="9" type="ORF">CF386_00425</name>
</gene>